<feature type="region of interest" description="Disordered" evidence="1">
    <location>
        <begin position="1"/>
        <end position="27"/>
    </location>
</feature>
<keyword evidence="3" id="KW-1185">Reference proteome</keyword>
<protein>
    <submittedName>
        <fullName evidence="2">Uncharacterized protein</fullName>
    </submittedName>
</protein>
<evidence type="ECO:0000256" key="1">
    <source>
        <dbReference type="SAM" id="MobiDB-lite"/>
    </source>
</evidence>
<proteinExistence type="predicted"/>
<gene>
    <name evidence="2" type="ORF">M408DRAFT_257331</name>
</gene>
<dbReference type="HOGENOM" id="CLU_2414672_0_0_1"/>
<dbReference type="EMBL" id="KN824282">
    <property type="protein sequence ID" value="KIM31313.1"/>
    <property type="molecule type" value="Genomic_DNA"/>
</dbReference>
<reference evidence="3" key="2">
    <citation type="submission" date="2015-01" db="EMBL/GenBank/DDBJ databases">
        <title>Evolutionary Origins and Diversification of the Mycorrhizal Mutualists.</title>
        <authorList>
            <consortium name="DOE Joint Genome Institute"/>
            <consortium name="Mycorrhizal Genomics Consortium"/>
            <person name="Kohler A."/>
            <person name="Kuo A."/>
            <person name="Nagy L.G."/>
            <person name="Floudas D."/>
            <person name="Copeland A."/>
            <person name="Barry K.W."/>
            <person name="Cichocki N."/>
            <person name="Veneault-Fourrey C."/>
            <person name="LaButti K."/>
            <person name="Lindquist E.A."/>
            <person name="Lipzen A."/>
            <person name="Lundell T."/>
            <person name="Morin E."/>
            <person name="Murat C."/>
            <person name="Riley R."/>
            <person name="Ohm R."/>
            <person name="Sun H."/>
            <person name="Tunlid A."/>
            <person name="Henrissat B."/>
            <person name="Grigoriev I.V."/>
            <person name="Hibbett D.S."/>
            <person name="Martin F."/>
        </authorList>
    </citation>
    <scope>NUCLEOTIDE SEQUENCE [LARGE SCALE GENOMIC DNA]</scope>
    <source>
        <strain evidence="3">MAFF 305830</strain>
    </source>
</reference>
<sequence>MSRKRRSGSRGTSRDQLMGHLGGIITNPRLRGTAQDQRSRRFLLDMASTQGGVTRRNYVDQQINRLLQTQNGYPADVSTRMRNHIIDTILEN</sequence>
<name>A0A0C2WYZ6_SERVB</name>
<dbReference type="Proteomes" id="UP000054097">
    <property type="component" value="Unassembled WGS sequence"/>
</dbReference>
<reference evidence="2 3" key="1">
    <citation type="submission" date="2014-04" db="EMBL/GenBank/DDBJ databases">
        <authorList>
            <consortium name="DOE Joint Genome Institute"/>
            <person name="Kuo A."/>
            <person name="Zuccaro A."/>
            <person name="Kohler A."/>
            <person name="Nagy L.G."/>
            <person name="Floudas D."/>
            <person name="Copeland A."/>
            <person name="Barry K.W."/>
            <person name="Cichocki N."/>
            <person name="Veneault-Fourrey C."/>
            <person name="LaButti K."/>
            <person name="Lindquist E.A."/>
            <person name="Lipzen A."/>
            <person name="Lundell T."/>
            <person name="Morin E."/>
            <person name="Murat C."/>
            <person name="Sun H."/>
            <person name="Tunlid A."/>
            <person name="Henrissat B."/>
            <person name="Grigoriev I.V."/>
            <person name="Hibbett D.S."/>
            <person name="Martin F."/>
            <person name="Nordberg H.P."/>
            <person name="Cantor M.N."/>
            <person name="Hua S.X."/>
        </authorList>
    </citation>
    <scope>NUCLEOTIDE SEQUENCE [LARGE SCALE GENOMIC DNA]</scope>
    <source>
        <strain evidence="2 3">MAFF 305830</strain>
    </source>
</reference>
<evidence type="ECO:0000313" key="2">
    <source>
        <dbReference type="EMBL" id="KIM31313.1"/>
    </source>
</evidence>
<organism evidence="2 3">
    <name type="scientific">Serendipita vermifera MAFF 305830</name>
    <dbReference type="NCBI Taxonomy" id="933852"/>
    <lineage>
        <taxon>Eukaryota</taxon>
        <taxon>Fungi</taxon>
        <taxon>Dikarya</taxon>
        <taxon>Basidiomycota</taxon>
        <taxon>Agaricomycotina</taxon>
        <taxon>Agaricomycetes</taxon>
        <taxon>Sebacinales</taxon>
        <taxon>Serendipitaceae</taxon>
        <taxon>Serendipita</taxon>
    </lineage>
</organism>
<accession>A0A0C2WYZ6</accession>
<dbReference type="AlphaFoldDB" id="A0A0C2WYZ6"/>
<evidence type="ECO:0000313" key="3">
    <source>
        <dbReference type="Proteomes" id="UP000054097"/>
    </source>
</evidence>